<comment type="similarity">
    <text evidence="1">Belongs to the NXPE family.</text>
</comment>
<protein>
    <recommendedName>
        <fullName evidence="2">NXPE C-terminal domain-containing protein</fullName>
    </recommendedName>
</protein>
<dbReference type="PANTHER" id="PTHR16165:SF10">
    <property type="entry name" value="NXPE FAMILY MEMBER 2"/>
    <property type="match status" value="1"/>
</dbReference>
<gene>
    <name evidence="3" type="ORF">FD754_015471</name>
</gene>
<dbReference type="SUPFAM" id="SSF81296">
    <property type="entry name" value="E set domains"/>
    <property type="match status" value="1"/>
</dbReference>
<feature type="domain" description="NXPE C-terminal" evidence="2">
    <location>
        <begin position="310"/>
        <end position="533"/>
    </location>
</feature>
<comment type="caution">
    <text evidence="3">The sequence shown here is derived from an EMBL/GenBank/DDBJ whole genome shotgun (WGS) entry which is preliminary data.</text>
</comment>
<sequence length="533" mass="61134">EILQRSILCLKSWKISKSNFLFSLRNSISLDHWNIFRNSTDPEAPPNPEISPAETELRIKGIMEKLDQLIPPRPFTNVSSTSSATHSRATLLSPRDTYCRGDRLDVLLEMRDHLGRRKEYGGDFLRARVFSPGLKAGASGKVTDFNNGTYLVSFTLFWEGRVSLSVLLIHPSEGASALWRARNQGYDRVTFTGQFANGSSPVFSKCGLTLHTSAELCEYLDSRDQEAFYCLKPPQVPCEALTHVTSRNANVSYIRQKEWALFDRSNVGVEIMKNFASIKVLACGKSKNVTKCQLGMKSPFPSGYTLKRKWIAAFCKQRELNETKTINDCLKRKLIYLMGDSTLRQWIQYLPKMVKTLKYFDLHGVGPFKTHVLLDAERHTLIQWKKHGHPFITQSLFSVKDDNYIPREIDRIAGDKDTAIVITLGQHLRPFPIKIFIRRAINIQKAIERLFLRSPETKVILKTENTRRMFDNAEMFSDFHGYIQNLIMRDIFMDLNVGVIDAWDMTIADSTDNIHPPDYVIENQINMFLNYIC</sequence>
<dbReference type="Gene3D" id="2.60.40.10">
    <property type="entry name" value="Immunoglobulins"/>
    <property type="match status" value="1"/>
</dbReference>
<organism evidence="3 4">
    <name type="scientific">Muntiacus muntjak</name>
    <name type="common">Barking deer</name>
    <name type="synonym">Indian muntjac</name>
    <dbReference type="NCBI Taxonomy" id="9888"/>
    <lineage>
        <taxon>Eukaryota</taxon>
        <taxon>Metazoa</taxon>
        <taxon>Chordata</taxon>
        <taxon>Craniata</taxon>
        <taxon>Vertebrata</taxon>
        <taxon>Euteleostomi</taxon>
        <taxon>Mammalia</taxon>
        <taxon>Eutheria</taxon>
        <taxon>Laurasiatheria</taxon>
        <taxon>Artiodactyla</taxon>
        <taxon>Ruminantia</taxon>
        <taxon>Pecora</taxon>
        <taxon>Cervidae</taxon>
        <taxon>Muntiacinae</taxon>
        <taxon>Muntiacus</taxon>
    </lineage>
</organism>
<dbReference type="EMBL" id="VCEA01000002">
    <property type="protein sequence ID" value="KAB0350614.1"/>
    <property type="molecule type" value="Genomic_DNA"/>
</dbReference>
<dbReference type="InterPro" id="IPR014756">
    <property type="entry name" value="Ig_E-set"/>
</dbReference>
<proteinExistence type="inferred from homology"/>
<dbReference type="Proteomes" id="UP000326458">
    <property type="component" value="Unassembled WGS sequence"/>
</dbReference>
<keyword evidence="4" id="KW-1185">Reference proteome</keyword>
<evidence type="ECO:0000256" key="1">
    <source>
        <dbReference type="ARBA" id="ARBA00005431"/>
    </source>
</evidence>
<dbReference type="PANTHER" id="PTHR16165">
    <property type="entry name" value="NXPE FAMILY MEMBER"/>
    <property type="match status" value="1"/>
</dbReference>
<name>A0A5N3VNC5_MUNMU</name>
<dbReference type="AlphaFoldDB" id="A0A5N3VNC5"/>
<evidence type="ECO:0000313" key="3">
    <source>
        <dbReference type="EMBL" id="KAB0350614.1"/>
    </source>
</evidence>
<accession>A0A5N3VNC5</accession>
<dbReference type="InterPro" id="IPR057106">
    <property type="entry name" value="NXPE4_C"/>
</dbReference>
<feature type="non-terminal residue" evidence="3">
    <location>
        <position position="1"/>
    </location>
</feature>
<evidence type="ECO:0000259" key="2">
    <source>
        <dbReference type="Pfam" id="PF24536"/>
    </source>
</evidence>
<dbReference type="InterPro" id="IPR013783">
    <property type="entry name" value="Ig-like_fold"/>
</dbReference>
<evidence type="ECO:0000313" key="4">
    <source>
        <dbReference type="Proteomes" id="UP000326458"/>
    </source>
</evidence>
<dbReference type="Pfam" id="PF24536">
    <property type="entry name" value="NXPE4_C"/>
    <property type="match status" value="1"/>
</dbReference>
<dbReference type="Pfam" id="PF06312">
    <property type="entry name" value="Neurexophilin"/>
    <property type="match status" value="1"/>
</dbReference>
<reference evidence="3 4" key="1">
    <citation type="submission" date="2019-06" db="EMBL/GenBank/DDBJ databases">
        <title>Discovery of a novel chromosome fission-fusion reversal in muntjac.</title>
        <authorList>
            <person name="Mudd A.B."/>
            <person name="Bredeson J.V."/>
            <person name="Baum R."/>
            <person name="Hockemeyer D."/>
            <person name="Rokhsar D.S."/>
        </authorList>
    </citation>
    <scope>NUCLEOTIDE SEQUENCE [LARGE SCALE GENOMIC DNA]</scope>
    <source>
        <strain evidence="3">UTSW_UCB_Mm</strain>
        <tissue evidence="3">Fibroblast cell line</tissue>
    </source>
</reference>
<dbReference type="InterPro" id="IPR026845">
    <property type="entry name" value="NXPH/NXPE"/>
</dbReference>